<keyword evidence="4 6" id="KW-0808">Transferase</keyword>
<gene>
    <name evidence="8" type="ORF">FYJ80_00235</name>
</gene>
<keyword evidence="9" id="KW-1185">Reference proteome</keyword>
<dbReference type="CDD" id="cd00609">
    <property type="entry name" value="AAT_like"/>
    <property type="match status" value="1"/>
</dbReference>
<evidence type="ECO:0000256" key="3">
    <source>
        <dbReference type="ARBA" id="ARBA00022576"/>
    </source>
</evidence>
<dbReference type="PROSITE" id="PS00105">
    <property type="entry name" value="AA_TRANSFER_CLASS_1"/>
    <property type="match status" value="1"/>
</dbReference>
<evidence type="ECO:0000256" key="1">
    <source>
        <dbReference type="ARBA" id="ARBA00001933"/>
    </source>
</evidence>
<evidence type="ECO:0000313" key="8">
    <source>
        <dbReference type="EMBL" id="MSU05214.1"/>
    </source>
</evidence>
<proteinExistence type="inferred from homology"/>
<sequence>MQMSKRISSFQCSPIRRLVPYSRDAERRGIHVIHLNIGQPDIKTPKEAINAINTYSEDVIAYGVSEGELALRESLCKYYEKYGVSVTPDNIMITTGGSEAIQFAFMTLCDPYDEVIIPEPFYTNVSTFANIAMVNLVPVTSQVDDAFVLPSIEDFEAKISKKTMAILLCSPNNPTGHVYTKTELLQLLELCKRHDIFLIVDEVYREFCYDGESFTSVLTFPEYKDRIICIDSFSKRFSMCGSRIGAIVCYNKEVLDSAMKLAQARLCPPAVEQVAATAALTAPQEYIDDVVKEYERRRNTLVSAIQEIPGCKLSRPKGAFYFIVDFPVDDAERFAIFMLRDFSYQGNTVMFAPAEDFYVTKSLGKTQARIAYVLNEDELRLAGKCLAEGLKAYRKQVMGLR</sequence>
<dbReference type="AlphaFoldDB" id="A0A7X2PAB0"/>
<dbReference type="EMBL" id="VUNN01000001">
    <property type="protein sequence ID" value="MSU05214.1"/>
    <property type="molecule type" value="Genomic_DNA"/>
</dbReference>
<dbReference type="GO" id="GO:0030170">
    <property type="term" value="F:pyridoxal phosphate binding"/>
    <property type="evidence" value="ECO:0007669"/>
    <property type="project" value="InterPro"/>
</dbReference>
<evidence type="ECO:0000256" key="2">
    <source>
        <dbReference type="ARBA" id="ARBA00007441"/>
    </source>
</evidence>
<protein>
    <recommendedName>
        <fullName evidence="6">Aminotransferase</fullName>
        <ecNumber evidence="6">2.6.1.-</ecNumber>
    </recommendedName>
</protein>
<dbReference type="RefSeq" id="WP_154424117.1">
    <property type="nucleotide sequence ID" value="NZ_JAQYPZ010000101.1"/>
</dbReference>
<reference evidence="8 9" key="1">
    <citation type="submission" date="2019-08" db="EMBL/GenBank/DDBJ databases">
        <title>In-depth cultivation of the pig gut microbiome towards novel bacterial diversity and tailored functional studies.</title>
        <authorList>
            <person name="Wylensek D."/>
            <person name="Hitch T.C.A."/>
            <person name="Clavel T."/>
        </authorList>
    </citation>
    <scope>NUCLEOTIDE SEQUENCE [LARGE SCALE GENOMIC DNA]</scope>
    <source>
        <strain evidence="8 9">NM-380-WT-3C1</strain>
    </source>
</reference>
<feature type="domain" description="Aminotransferase class I/classII large" evidence="7">
    <location>
        <begin position="31"/>
        <end position="339"/>
    </location>
</feature>
<dbReference type="InterPro" id="IPR015424">
    <property type="entry name" value="PyrdxlP-dep_Trfase"/>
</dbReference>
<dbReference type="PANTHER" id="PTHR46383:SF2">
    <property type="entry name" value="AMINOTRANSFERASE"/>
    <property type="match status" value="1"/>
</dbReference>
<dbReference type="Proteomes" id="UP000460549">
    <property type="component" value="Unassembled WGS sequence"/>
</dbReference>
<dbReference type="InterPro" id="IPR004839">
    <property type="entry name" value="Aminotransferase_I/II_large"/>
</dbReference>
<dbReference type="EC" id="2.6.1.-" evidence="6"/>
<dbReference type="Gene3D" id="3.90.1150.10">
    <property type="entry name" value="Aspartate Aminotransferase, domain 1"/>
    <property type="match status" value="1"/>
</dbReference>
<organism evidence="8 9">
    <name type="scientific">Bullifex porci</name>
    <dbReference type="NCBI Taxonomy" id="2606638"/>
    <lineage>
        <taxon>Bacteria</taxon>
        <taxon>Pseudomonadati</taxon>
        <taxon>Spirochaetota</taxon>
        <taxon>Spirochaetia</taxon>
        <taxon>Spirochaetales</taxon>
        <taxon>Spirochaetaceae</taxon>
        <taxon>Bullifex</taxon>
    </lineage>
</organism>
<dbReference type="InterPro" id="IPR015422">
    <property type="entry name" value="PyrdxlP-dep_Trfase_small"/>
</dbReference>
<dbReference type="GO" id="GO:0006520">
    <property type="term" value="P:amino acid metabolic process"/>
    <property type="evidence" value="ECO:0007669"/>
    <property type="project" value="InterPro"/>
</dbReference>
<dbReference type="NCBIfam" id="NF005744">
    <property type="entry name" value="PRK07568.1"/>
    <property type="match status" value="1"/>
</dbReference>
<dbReference type="PANTHER" id="PTHR46383">
    <property type="entry name" value="ASPARTATE AMINOTRANSFERASE"/>
    <property type="match status" value="1"/>
</dbReference>
<evidence type="ECO:0000259" key="7">
    <source>
        <dbReference type="Pfam" id="PF00155"/>
    </source>
</evidence>
<dbReference type="Pfam" id="PF00155">
    <property type="entry name" value="Aminotran_1_2"/>
    <property type="match status" value="1"/>
</dbReference>
<name>A0A7X2PAB0_9SPIO</name>
<dbReference type="InterPro" id="IPR004838">
    <property type="entry name" value="NHTrfase_class1_PyrdxlP-BS"/>
</dbReference>
<comment type="cofactor">
    <cofactor evidence="1 6">
        <name>pyridoxal 5'-phosphate</name>
        <dbReference type="ChEBI" id="CHEBI:597326"/>
    </cofactor>
</comment>
<evidence type="ECO:0000313" key="9">
    <source>
        <dbReference type="Proteomes" id="UP000460549"/>
    </source>
</evidence>
<evidence type="ECO:0000256" key="4">
    <source>
        <dbReference type="ARBA" id="ARBA00022679"/>
    </source>
</evidence>
<dbReference type="GO" id="GO:0008483">
    <property type="term" value="F:transaminase activity"/>
    <property type="evidence" value="ECO:0007669"/>
    <property type="project" value="UniProtKB-KW"/>
</dbReference>
<evidence type="ECO:0000256" key="5">
    <source>
        <dbReference type="ARBA" id="ARBA00022898"/>
    </source>
</evidence>
<evidence type="ECO:0000256" key="6">
    <source>
        <dbReference type="RuleBase" id="RU000481"/>
    </source>
</evidence>
<dbReference type="InterPro" id="IPR050596">
    <property type="entry name" value="AspAT/PAT-like"/>
</dbReference>
<dbReference type="SUPFAM" id="SSF53383">
    <property type="entry name" value="PLP-dependent transferases"/>
    <property type="match status" value="1"/>
</dbReference>
<keyword evidence="5" id="KW-0663">Pyridoxal phosphate</keyword>
<keyword evidence="3 6" id="KW-0032">Aminotransferase</keyword>
<comment type="similarity">
    <text evidence="2 6">Belongs to the class-I pyridoxal-phosphate-dependent aminotransferase family.</text>
</comment>
<comment type="caution">
    <text evidence="8">The sequence shown here is derived from an EMBL/GenBank/DDBJ whole genome shotgun (WGS) entry which is preliminary data.</text>
</comment>
<dbReference type="Gene3D" id="3.40.640.10">
    <property type="entry name" value="Type I PLP-dependent aspartate aminotransferase-like (Major domain)"/>
    <property type="match status" value="1"/>
</dbReference>
<dbReference type="InterPro" id="IPR015421">
    <property type="entry name" value="PyrdxlP-dep_Trfase_major"/>
</dbReference>
<accession>A0A7X2PAB0</accession>